<dbReference type="GO" id="GO:0004867">
    <property type="term" value="F:serine-type endopeptidase inhibitor activity"/>
    <property type="evidence" value="ECO:0007669"/>
    <property type="project" value="InterPro"/>
</dbReference>
<name>V5IEV4_IXORI</name>
<accession>V5IEV4</accession>
<reference evidence="1" key="1">
    <citation type="journal article" date="2015" name="Sci. Rep.">
        <title>Tissue- and time-dependent transcription in Ixodes ricinus salivary glands and midguts when blood feeding on the vertebrate host.</title>
        <authorList>
            <person name="Kotsyfakis M."/>
            <person name="Schwarz A."/>
            <person name="Erhart J."/>
            <person name="Ribeiro J.M."/>
        </authorList>
    </citation>
    <scope>NUCLEOTIDE SEQUENCE</scope>
    <source>
        <tissue evidence="1">Salivary gland and midgut</tissue>
    </source>
</reference>
<dbReference type="Gene3D" id="4.10.410.10">
    <property type="entry name" value="Pancreatic trypsin inhibitor Kunitz domain"/>
    <property type="match status" value="1"/>
</dbReference>
<dbReference type="EMBL" id="GANP01009532">
    <property type="protein sequence ID" value="JAB74936.1"/>
    <property type="molecule type" value="mRNA"/>
</dbReference>
<protein>
    <submittedName>
        <fullName evidence="1">Putative secreted protein</fullName>
    </submittedName>
</protein>
<dbReference type="AlphaFoldDB" id="V5IEV4"/>
<dbReference type="InterPro" id="IPR036880">
    <property type="entry name" value="Kunitz_BPTI_sf"/>
</dbReference>
<sequence length="102" mass="11031">AALCFLVALSCVIAQLSEQICRQPLPFSIVDDDPNSTRRIYSFLNATNQCVGYDGCDNGTNRFGSYGECIDGCPYGRHHPPGGRVTGTILDPDEAYGLQQEG</sequence>
<proteinExistence type="evidence at transcript level"/>
<feature type="non-terminal residue" evidence="1">
    <location>
        <position position="1"/>
    </location>
</feature>
<organism evidence="1">
    <name type="scientific">Ixodes ricinus</name>
    <name type="common">Common tick</name>
    <name type="synonym">Acarus ricinus</name>
    <dbReference type="NCBI Taxonomy" id="34613"/>
    <lineage>
        <taxon>Eukaryota</taxon>
        <taxon>Metazoa</taxon>
        <taxon>Ecdysozoa</taxon>
        <taxon>Arthropoda</taxon>
        <taxon>Chelicerata</taxon>
        <taxon>Arachnida</taxon>
        <taxon>Acari</taxon>
        <taxon>Parasitiformes</taxon>
        <taxon>Ixodida</taxon>
        <taxon>Ixodoidea</taxon>
        <taxon>Ixodidae</taxon>
        <taxon>Ixodinae</taxon>
        <taxon>Ixodes</taxon>
    </lineage>
</organism>
<evidence type="ECO:0000313" key="1">
    <source>
        <dbReference type="EMBL" id="JAB74936.1"/>
    </source>
</evidence>
<dbReference type="SUPFAM" id="SSF57362">
    <property type="entry name" value="BPTI-like"/>
    <property type="match status" value="1"/>
</dbReference>